<dbReference type="EMBL" id="KV425908">
    <property type="protein sequence ID" value="KZV99597.1"/>
    <property type="molecule type" value="Genomic_DNA"/>
</dbReference>
<dbReference type="Proteomes" id="UP000077266">
    <property type="component" value="Unassembled WGS sequence"/>
</dbReference>
<accession>A0A165MQ66</accession>
<evidence type="ECO:0000256" key="1">
    <source>
        <dbReference type="SAM" id="MobiDB-lite"/>
    </source>
</evidence>
<sequence length="119" mass="12642">MPLGRRVCALAHSTTLNSMGSRLTSSPVLTQLKTIYPVAHAMAVEEVRLSPFPVSVCSWFDVIPPVAARSARGEESRLPAPPGPTAPSSPLHTRLRRRLPPRTPTPCGTVAAPSFVGPP</sequence>
<name>A0A165MQ66_EXIGL</name>
<proteinExistence type="predicted"/>
<protein>
    <submittedName>
        <fullName evidence="2">Uncharacterized protein</fullName>
    </submittedName>
</protein>
<reference evidence="2 3" key="1">
    <citation type="journal article" date="2016" name="Mol. Biol. Evol.">
        <title>Comparative Genomics of Early-Diverging Mushroom-Forming Fungi Provides Insights into the Origins of Lignocellulose Decay Capabilities.</title>
        <authorList>
            <person name="Nagy L.G."/>
            <person name="Riley R."/>
            <person name="Tritt A."/>
            <person name="Adam C."/>
            <person name="Daum C."/>
            <person name="Floudas D."/>
            <person name="Sun H."/>
            <person name="Yadav J.S."/>
            <person name="Pangilinan J."/>
            <person name="Larsson K.H."/>
            <person name="Matsuura K."/>
            <person name="Barry K."/>
            <person name="Labutti K."/>
            <person name="Kuo R."/>
            <person name="Ohm R.A."/>
            <person name="Bhattacharya S.S."/>
            <person name="Shirouzu T."/>
            <person name="Yoshinaga Y."/>
            <person name="Martin F.M."/>
            <person name="Grigoriev I.V."/>
            <person name="Hibbett D.S."/>
        </authorList>
    </citation>
    <scope>NUCLEOTIDE SEQUENCE [LARGE SCALE GENOMIC DNA]</scope>
    <source>
        <strain evidence="2 3">HHB12029</strain>
    </source>
</reference>
<organism evidence="2 3">
    <name type="scientific">Exidia glandulosa HHB12029</name>
    <dbReference type="NCBI Taxonomy" id="1314781"/>
    <lineage>
        <taxon>Eukaryota</taxon>
        <taxon>Fungi</taxon>
        <taxon>Dikarya</taxon>
        <taxon>Basidiomycota</taxon>
        <taxon>Agaricomycotina</taxon>
        <taxon>Agaricomycetes</taxon>
        <taxon>Auriculariales</taxon>
        <taxon>Exidiaceae</taxon>
        <taxon>Exidia</taxon>
    </lineage>
</organism>
<dbReference type="AlphaFoldDB" id="A0A165MQ66"/>
<evidence type="ECO:0000313" key="3">
    <source>
        <dbReference type="Proteomes" id="UP000077266"/>
    </source>
</evidence>
<evidence type="ECO:0000313" key="2">
    <source>
        <dbReference type="EMBL" id="KZV99597.1"/>
    </source>
</evidence>
<dbReference type="OrthoDB" id="10611626at2759"/>
<gene>
    <name evidence="2" type="ORF">EXIGLDRAFT_220898</name>
</gene>
<dbReference type="InParanoid" id="A0A165MQ66"/>
<keyword evidence="3" id="KW-1185">Reference proteome</keyword>
<feature type="region of interest" description="Disordered" evidence="1">
    <location>
        <begin position="70"/>
        <end position="119"/>
    </location>
</feature>